<dbReference type="Pfam" id="PF07715">
    <property type="entry name" value="Plug"/>
    <property type="match status" value="1"/>
</dbReference>
<dbReference type="PANTHER" id="PTHR30069:SF39">
    <property type="entry name" value="BLL6183 PROTEIN"/>
    <property type="match status" value="1"/>
</dbReference>
<evidence type="ECO:0000256" key="9">
    <source>
        <dbReference type="ARBA" id="ARBA00023237"/>
    </source>
</evidence>
<dbReference type="PANTHER" id="PTHR30069">
    <property type="entry name" value="TONB-DEPENDENT OUTER MEMBRANE RECEPTOR"/>
    <property type="match status" value="1"/>
</dbReference>
<dbReference type="InterPro" id="IPR036942">
    <property type="entry name" value="Beta-barrel_TonB_sf"/>
</dbReference>
<evidence type="ECO:0000313" key="16">
    <source>
        <dbReference type="EMBL" id="MBQ0932217.1"/>
    </source>
</evidence>
<dbReference type="InterPro" id="IPR039426">
    <property type="entry name" value="TonB-dep_rcpt-like"/>
</dbReference>
<feature type="chain" id="PRO_5037520554" evidence="13">
    <location>
        <begin position="35"/>
        <end position="775"/>
    </location>
</feature>
<evidence type="ECO:0000256" key="12">
    <source>
        <dbReference type="SAM" id="MobiDB-lite"/>
    </source>
</evidence>
<dbReference type="RefSeq" id="WP_210855617.1">
    <property type="nucleotide sequence ID" value="NZ_JAGQDD010000014.1"/>
</dbReference>
<evidence type="ECO:0000256" key="8">
    <source>
        <dbReference type="ARBA" id="ARBA00023170"/>
    </source>
</evidence>
<comment type="subcellular location">
    <subcellularLocation>
        <location evidence="1 10">Cell outer membrane</location>
        <topology evidence="1 10">Multi-pass membrane protein</topology>
    </subcellularLocation>
</comment>
<evidence type="ECO:0000256" key="1">
    <source>
        <dbReference type="ARBA" id="ARBA00004571"/>
    </source>
</evidence>
<evidence type="ECO:0000313" key="17">
    <source>
        <dbReference type="Proteomes" id="UP000676246"/>
    </source>
</evidence>
<dbReference type="SUPFAM" id="SSF56935">
    <property type="entry name" value="Porins"/>
    <property type="match status" value="1"/>
</dbReference>
<keyword evidence="8 16" id="KW-0675">Receptor</keyword>
<sequence>MPAPHRVHPETRCALSVRLALCSAALLGMSGPLAAQTAPQQVEVVGTSPLPGQGVDRNALPYGTQVVRRAALDEAQADNTTDFLGRRVPGAQVNDIQGSPFQGDLTFRGYRASGILGAAQGVSVYVDGVRFNEPFGDVVNWDMVPEFALHSLSLVPGANPAFGLNTLGGALSLTTATGLTAPGLRGEASLGSFGRKKFELSHGGSHDEGWHHYAGVGLFDETGWRDHSAGRLANGLFKIGRQVGDDDIVVSLQAGRSRLVGNGLVPLVTLDENGERTPDLGALDRAAVFTHPDLTRNQLLQLSAQWRRQLDGRTTLESLVYMRDSRRTTINGDGADDEAEAAAQRQPLADEDEPNATFNRTATQQKSAGVALALSGRHGAHQWQLGAALDRATVHYEQTEQAGMFDATRGVQPIAGEDPELSATVSGTSTSAGVYASDTWQVAPETHLTGAVRINWAQVGNTLSSINDDTGLFEAHPHERFRYTSVNPALGVAHRLSPALTLFANVARNNRVPTVIELGCADPEEPCRLPAGLQSDPYLKQVIATSFEGGARFALPGGVKGSITTYRTDNRNDILFRSTSITGQLGYFANFPRTRHQGLDLDAQWTLGEWELGAGYSHLEATYQASGVLRMGERNVTITPGTRIAGLPRHQFKLSADWRVGGGWSLGADLQALSGRGVSGNEDGLLEDGAGQRVDLSLPGYALVNLRATWKPAQVKGLELFGRITNAFNRRYASFGALAATQFDAQGQFTGDDTAALFVAPGAPRAIQVGLRWQY</sequence>
<reference evidence="16 17" key="1">
    <citation type="submission" date="2021-04" db="EMBL/GenBank/DDBJ databases">
        <title>The genome sequence of Ideonella sp. 3Y2.</title>
        <authorList>
            <person name="Liu Y."/>
        </authorList>
    </citation>
    <scope>NUCLEOTIDE SEQUENCE [LARGE SCALE GENOMIC DNA]</scope>
    <source>
        <strain evidence="16 17">3Y2</strain>
    </source>
</reference>
<dbReference type="GO" id="GO:0015344">
    <property type="term" value="F:siderophore uptake transmembrane transporter activity"/>
    <property type="evidence" value="ECO:0007669"/>
    <property type="project" value="TreeGrafter"/>
</dbReference>
<name>A0A940YGU3_9BURK</name>
<keyword evidence="4 10" id="KW-1134">Transmembrane beta strand</keyword>
<keyword evidence="17" id="KW-1185">Reference proteome</keyword>
<comment type="caution">
    <text evidence="16">The sequence shown here is derived from an EMBL/GenBank/DDBJ whole genome shotgun (WGS) entry which is preliminary data.</text>
</comment>
<evidence type="ECO:0000256" key="5">
    <source>
        <dbReference type="ARBA" id="ARBA00022692"/>
    </source>
</evidence>
<evidence type="ECO:0000259" key="14">
    <source>
        <dbReference type="Pfam" id="PF00593"/>
    </source>
</evidence>
<dbReference type="Pfam" id="PF00593">
    <property type="entry name" value="TonB_dep_Rec_b-barrel"/>
    <property type="match status" value="1"/>
</dbReference>
<keyword evidence="3 10" id="KW-0813">Transport</keyword>
<organism evidence="16 17">
    <name type="scientific">Ideonella alba</name>
    <dbReference type="NCBI Taxonomy" id="2824118"/>
    <lineage>
        <taxon>Bacteria</taxon>
        <taxon>Pseudomonadati</taxon>
        <taxon>Pseudomonadota</taxon>
        <taxon>Betaproteobacteria</taxon>
        <taxon>Burkholderiales</taxon>
        <taxon>Sphaerotilaceae</taxon>
        <taxon>Ideonella</taxon>
    </lineage>
</organism>
<accession>A0A940YGU3</accession>
<keyword evidence="9 10" id="KW-0998">Cell outer membrane</keyword>
<dbReference type="Proteomes" id="UP000676246">
    <property type="component" value="Unassembled WGS sequence"/>
</dbReference>
<keyword evidence="6 11" id="KW-0798">TonB box</keyword>
<evidence type="ECO:0000256" key="4">
    <source>
        <dbReference type="ARBA" id="ARBA00022452"/>
    </source>
</evidence>
<comment type="similarity">
    <text evidence="2 10 11">Belongs to the TonB-dependent receptor family.</text>
</comment>
<evidence type="ECO:0000256" key="7">
    <source>
        <dbReference type="ARBA" id="ARBA00023136"/>
    </source>
</evidence>
<evidence type="ECO:0000256" key="3">
    <source>
        <dbReference type="ARBA" id="ARBA00022448"/>
    </source>
</evidence>
<keyword evidence="5 10" id="KW-0812">Transmembrane</keyword>
<gene>
    <name evidence="16" type="ORF">KAK03_17185</name>
</gene>
<dbReference type="PROSITE" id="PS52016">
    <property type="entry name" value="TONB_DEPENDENT_REC_3"/>
    <property type="match status" value="1"/>
</dbReference>
<keyword evidence="13" id="KW-0732">Signal</keyword>
<dbReference type="EMBL" id="JAGQDD010000014">
    <property type="protein sequence ID" value="MBQ0932217.1"/>
    <property type="molecule type" value="Genomic_DNA"/>
</dbReference>
<dbReference type="GO" id="GO:0009279">
    <property type="term" value="C:cell outer membrane"/>
    <property type="evidence" value="ECO:0007669"/>
    <property type="project" value="UniProtKB-SubCell"/>
</dbReference>
<dbReference type="GO" id="GO:0044718">
    <property type="term" value="P:siderophore transmembrane transport"/>
    <property type="evidence" value="ECO:0007669"/>
    <property type="project" value="TreeGrafter"/>
</dbReference>
<evidence type="ECO:0000259" key="15">
    <source>
        <dbReference type="Pfam" id="PF07715"/>
    </source>
</evidence>
<evidence type="ECO:0000256" key="10">
    <source>
        <dbReference type="PROSITE-ProRule" id="PRU01360"/>
    </source>
</evidence>
<evidence type="ECO:0000256" key="2">
    <source>
        <dbReference type="ARBA" id="ARBA00009810"/>
    </source>
</evidence>
<dbReference type="AlphaFoldDB" id="A0A940YGU3"/>
<dbReference type="InterPro" id="IPR012910">
    <property type="entry name" value="Plug_dom"/>
</dbReference>
<feature type="region of interest" description="Disordered" evidence="12">
    <location>
        <begin position="327"/>
        <end position="354"/>
    </location>
</feature>
<evidence type="ECO:0000256" key="6">
    <source>
        <dbReference type="ARBA" id="ARBA00023077"/>
    </source>
</evidence>
<evidence type="ECO:0000256" key="13">
    <source>
        <dbReference type="SAM" id="SignalP"/>
    </source>
</evidence>
<feature type="domain" description="TonB-dependent receptor plug" evidence="15">
    <location>
        <begin position="59"/>
        <end position="169"/>
    </location>
</feature>
<keyword evidence="7 10" id="KW-0472">Membrane</keyword>
<evidence type="ECO:0000256" key="11">
    <source>
        <dbReference type="RuleBase" id="RU003357"/>
    </source>
</evidence>
<proteinExistence type="inferred from homology"/>
<dbReference type="Gene3D" id="2.170.130.10">
    <property type="entry name" value="TonB-dependent receptor, plug domain"/>
    <property type="match status" value="1"/>
</dbReference>
<feature type="domain" description="TonB-dependent receptor-like beta-barrel" evidence="14">
    <location>
        <begin position="273"/>
        <end position="726"/>
    </location>
</feature>
<dbReference type="InterPro" id="IPR000531">
    <property type="entry name" value="Beta-barrel_TonB"/>
</dbReference>
<dbReference type="Gene3D" id="2.40.170.20">
    <property type="entry name" value="TonB-dependent receptor, beta-barrel domain"/>
    <property type="match status" value="1"/>
</dbReference>
<dbReference type="InterPro" id="IPR037066">
    <property type="entry name" value="Plug_dom_sf"/>
</dbReference>
<protein>
    <submittedName>
        <fullName evidence="16">TonB-dependent receptor</fullName>
    </submittedName>
</protein>
<feature type="signal peptide" evidence="13">
    <location>
        <begin position="1"/>
        <end position="34"/>
    </location>
</feature>